<evidence type="ECO:0008006" key="4">
    <source>
        <dbReference type="Google" id="ProtNLM"/>
    </source>
</evidence>
<protein>
    <recommendedName>
        <fullName evidence="4">Metallo-beta-lactamase domain-containing protein</fullName>
    </recommendedName>
</protein>
<feature type="compositionally biased region" description="Polar residues" evidence="1">
    <location>
        <begin position="54"/>
        <end position="67"/>
    </location>
</feature>
<evidence type="ECO:0000256" key="1">
    <source>
        <dbReference type="SAM" id="MobiDB-lite"/>
    </source>
</evidence>
<accession>A0A1D7Y5E9</accession>
<organism evidence="2 3">
    <name type="scientific">Streptomyces fodineus</name>
    <dbReference type="NCBI Taxonomy" id="1904616"/>
    <lineage>
        <taxon>Bacteria</taxon>
        <taxon>Bacillati</taxon>
        <taxon>Actinomycetota</taxon>
        <taxon>Actinomycetes</taxon>
        <taxon>Kitasatosporales</taxon>
        <taxon>Streptomycetaceae</taxon>
        <taxon>Streptomyces</taxon>
    </lineage>
</organism>
<dbReference type="Proteomes" id="UP000094960">
    <property type="component" value="Chromosome"/>
</dbReference>
<feature type="region of interest" description="Disordered" evidence="1">
    <location>
        <begin position="1"/>
        <end position="74"/>
    </location>
</feature>
<dbReference type="EMBL" id="CP017248">
    <property type="protein sequence ID" value="AOR30774.1"/>
    <property type="molecule type" value="Genomic_DNA"/>
</dbReference>
<dbReference type="InterPro" id="IPR036866">
    <property type="entry name" value="RibonucZ/Hydroxyglut_hydro"/>
</dbReference>
<evidence type="ECO:0000313" key="3">
    <source>
        <dbReference type="Proteomes" id="UP000094960"/>
    </source>
</evidence>
<name>A0A1D7Y5E9_9ACTN</name>
<dbReference type="AlphaFoldDB" id="A0A1D7Y5E9"/>
<reference evidence="3" key="1">
    <citation type="submission" date="2016-09" db="EMBL/GenBank/DDBJ databases">
        <title>Streptomyces puniciscabiei strain:TW1S1 Genome sequencing and assembly.</title>
        <authorList>
            <person name="Kim M.-K."/>
            <person name="Kim S.B."/>
        </authorList>
    </citation>
    <scope>NUCLEOTIDE SEQUENCE [LARGE SCALE GENOMIC DNA]</scope>
    <source>
        <strain evidence="3">TW1S1</strain>
    </source>
</reference>
<sequence>MAAFTGGSLLIGTGSRPDLVEPRLTEQPAGTQHAPAHRLAAELPDETAALPTHGSGSFCSSAQTDGDATTIGKEKSANTALYTCGARKGEARLLPGASWP</sequence>
<gene>
    <name evidence="2" type="ORF">BFF78_06675</name>
</gene>
<evidence type="ECO:0000313" key="2">
    <source>
        <dbReference type="EMBL" id="AOR30774.1"/>
    </source>
</evidence>
<keyword evidence="3" id="KW-1185">Reference proteome</keyword>
<dbReference type="KEGG" id="spun:BFF78_06675"/>
<dbReference type="Gene3D" id="3.60.15.10">
    <property type="entry name" value="Ribonuclease Z/Hydroxyacylglutathione hydrolase-like"/>
    <property type="match status" value="1"/>
</dbReference>
<proteinExistence type="predicted"/>